<dbReference type="EMBL" id="CM001436">
    <property type="protein sequence ID" value="EHQ35254.1"/>
    <property type="molecule type" value="Genomic_DNA"/>
</dbReference>
<dbReference type="Proteomes" id="UP000005741">
    <property type="component" value="Chromosome"/>
</dbReference>
<dbReference type="OrthoDB" id="147058at2157"/>
<feature type="domain" description="ABC transmembrane type-2" evidence="6">
    <location>
        <begin position="22"/>
        <end position="276"/>
    </location>
</feature>
<dbReference type="PROSITE" id="PS51012">
    <property type="entry name" value="ABC_TM2"/>
    <property type="match status" value="1"/>
</dbReference>
<dbReference type="GO" id="GO:0043190">
    <property type="term" value="C:ATP-binding cassette (ABC) transporter complex"/>
    <property type="evidence" value="ECO:0007669"/>
    <property type="project" value="InterPro"/>
</dbReference>
<dbReference type="InterPro" id="IPR013525">
    <property type="entry name" value="ABC2_TM"/>
</dbReference>
<organism evidence="7 8">
    <name type="scientific">Methanoplanus limicola DSM 2279</name>
    <dbReference type="NCBI Taxonomy" id="937775"/>
    <lineage>
        <taxon>Archaea</taxon>
        <taxon>Methanobacteriati</taxon>
        <taxon>Methanobacteriota</taxon>
        <taxon>Stenosarchaea group</taxon>
        <taxon>Methanomicrobia</taxon>
        <taxon>Methanomicrobiales</taxon>
        <taxon>Methanomicrobiaceae</taxon>
        <taxon>Methanoplanus</taxon>
    </lineage>
</organism>
<dbReference type="PRINTS" id="PR00164">
    <property type="entry name" value="ABC2TRNSPORT"/>
</dbReference>
<feature type="transmembrane region" description="Helical" evidence="5">
    <location>
        <begin position="251"/>
        <end position="270"/>
    </location>
</feature>
<dbReference type="RefSeq" id="WP_004076997.1">
    <property type="nucleotide sequence ID" value="NZ_CM001436.1"/>
</dbReference>
<dbReference type="PANTHER" id="PTHR43229:SF2">
    <property type="entry name" value="NODULATION PROTEIN J"/>
    <property type="match status" value="1"/>
</dbReference>
<dbReference type="InterPro" id="IPR047817">
    <property type="entry name" value="ABC2_TM_bact-type"/>
</dbReference>
<feature type="transmembrane region" description="Helical" evidence="5">
    <location>
        <begin position="183"/>
        <end position="203"/>
    </location>
</feature>
<dbReference type="HOGENOM" id="CLU_039483_2_3_2"/>
<evidence type="ECO:0000313" key="7">
    <source>
        <dbReference type="EMBL" id="EHQ35254.1"/>
    </source>
</evidence>
<dbReference type="STRING" id="937775.Metlim_1143"/>
<evidence type="ECO:0000256" key="3">
    <source>
        <dbReference type="ARBA" id="ARBA00022989"/>
    </source>
</evidence>
<dbReference type="PIRSF" id="PIRSF006648">
    <property type="entry name" value="DrrB"/>
    <property type="match status" value="1"/>
</dbReference>
<dbReference type="AlphaFoldDB" id="H1Z0J7"/>
<keyword evidence="8" id="KW-1185">Reference proteome</keyword>
<reference evidence="7 8" key="1">
    <citation type="submission" date="2011-10" db="EMBL/GenBank/DDBJ databases">
        <title>The Improved High-Quality Draft genome of Methanoplanus limicola DSM 2279.</title>
        <authorList>
            <consortium name="US DOE Joint Genome Institute (JGI-PGF)"/>
            <person name="Lucas S."/>
            <person name="Copeland A."/>
            <person name="Lapidus A."/>
            <person name="Glavina del Rio T."/>
            <person name="Dalin E."/>
            <person name="Tice H."/>
            <person name="Bruce D."/>
            <person name="Goodwin L."/>
            <person name="Pitluck S."/>
            <person name="Peters L."/>
            <person name="Mikhailova N."/>
            <person name="Lu M."/>
            <person name="Kyrpides N."/>
            <person name="Mavromatis K."/>
            <person name="Ivanova N."/>
            <person name="Markowitz V."/>
            <person name="Cheng J.-F."/>
            <person name="Hugenholtz P."/>
            <person name="Woyke T."/>
            <person name="Wu D."/>
            <person name="Wirth R."/>
            <person name="Brambilla E.-M."/>
            <person name="Klenk H.-P."/>
            <person name="Eisen J.A."/>
        </authorList>
    </citation>
    <scope>NUCLEOTIDE SEQUENCE [LARGE SCALE GENOMIC DNA]</scope>
    <source>
        <strain evidence="7 8">DSM 2279</strain>
    </source>
</reference>
<proteinExistence type="predicted"/>
<evidence type="ECO:0000256" key="4">
    <source>
        <dbReference type="ARBA" id="ARBA00023136"/>
    </source>
</evidence>
<protein>
    <submittedName>
        <fullName evidence="7">ABC-2 type transporter</fullName>
    </submittedName>
</protein>
<keyword evidence="2 5" id="KW-0812">Transmembrane</keyword>
<feature type="transmembrane region" description="Helical" evidence="5">
    <location>
        <begin position="24"/>
        <end position="44"/>
    </location>
</feature>
<gene>
    <name evidence="7" type="ORF">Metlim_1143</name>
</gene>
<accession>H1Z0J7</accession>
<comment type="subcellular location">
    <subcellularLocation>
        <location evidence="1">Membrane</location>
        <topology evidence="1">Multi-pass membrane protein</topology>
    </subcellularLocation>
</comment>
<dbReference type="InParanoid" id="H1Z0J7"/>
<evidence type="ECO:0000313" key="8">
    <source>
        <dbReference type="Proteomes" id="UP000005741"/>
    </source>
</evidence>
<feature type="transmembrane region" description="Helical" evidence="5">
    <location>
        <begin position="64"/>
        <end position="90"/>
    </location>
</feature>
<evidence type="ECO:0000259" key="6">
    <source>
        <dbReference type="PROSITE" id="PS51012"/>
    </source>
</evidence>
<evidence type="ECO:0000256" key="2">
    <source>
        <dbReference type="ARBA" id="ARBA00022692"/>
    </source>
</evidence>
<evidence type="ECO:0000256" key="5">
    <source>
        <dbReference type="SAM" id="Phobius"/>
    </source>
</evidence>
<feature type="transmembrane region" description="Helical" evidence="5">
    <location>
        <begin position="110"/>
        <end position="143"/>
    </location>
</feature>
<dbReference type="Pfam" id="PF01061">
    <property type="entry name" value="ABC2_membrane"/>
    <property type="match status" value="1"/>
</dbReference>
<dbReference type="GO" id="GO:0140359">
    <property type="term" value="F:ABC-type transporter activity"/>
    <property type="evidence" value="ECO:0007669"/>
    <property type="project" value="InterPro"/>
</dbReference>
<dbReference type="InterPro" id="IPR051784">
    <property type="entry name" value="Nod_factor_ABC_transporter"/>
</dbReference>
<dbReference type="InterPro" id="IPR000412">
    <property type="entry name" value="ABC_2_transport"/>
</dbReference>
<sequence length="279" mass="30832">MVDLRFISIYKRDMTRYFRFKTQLLSSLLMPALWLAFFGIAMTGNFERIMPAGDAVTGVPQIDYLTFMCAGIIAVTILFTNIYGGFFFLFDKNWGILREIVASPMPRRNLILGFAMSGVTKSCIQATIVLVFGIFLGVSFFGGYSPLRIIISVAGILLFVSLFAVAFLCISASIALRMDSAEGFQGVTTLLTMPLFFMSNALYPTSGMPGILETASDFNPLTHLTNGIRYFAVGDDFTAIGTHFIYSTQDILISFAFLVVFTLIMFAIAYKTVESIVVT</sequence>
<name>H1Z0J7_9EURY</name>
<dbReference type="PANTHER" id="PTHR43229">
    <property type="entry name" value="NODULATION PROTEIN J"/>
    <property type="match status" value="1"/>
</dbReference>
<keyword evidence="3 5" id="KW-1133">Transmembrane helix</keyword>
<feature type="transmembrane region" description="Helical" evidence="5">
    <location>
        <begin position="149"/>
        <end position="176"/>
    </location>
</feature>
<keyword evidence="4 5" id="KW-0472">Membrane</keyword>
<evidence type="ECO:0000256" key="1">
    <source>
        <dbReference type="ARBA" id="ARBA00004141"/>
    </source>
</evidence>